<keyword evidence="5" id="KW-1185">Reference proteome</keyword>
<dbReference type="InterPro" id="IPR017853">
    <property type="entry name" value="GH"/>
</dbReference>
<evidence type="ECO:0000259" key="3">
    <source>
        <dbReference type="Pfam" id="PF00728"/>
    </source>
</evidence>
<feature type="non-terminal residue" evidence="4">
    <location>
        <position position="80"/>
    </location>
</feature>
<evidence type="ECO:0000256" key="1">
    <source>
        <dbReference type="ARBA" id="ARBA00006285"/>
    </source>
</evidence>
<protein>
    <submittedName>
        <fullName evidence="4">Family 20 glycosylhydrolase</fullName>
    </submittedName>
</protein>
<dbReference type="PRINTS" id="PR00738">
    <property type="entry name" value="GLHYDRLASE20"/>
</dbReference>
<dbReference type="Gene3D" id="3.20.20.80">
    <property type="entry name" value="Glycosidases"/>
    <property type="match status" value="1"/>
</dbReference>
<evidence type="ECO:0000313" key="4">
    <source>
        <dbReference type="EMBL" id="MBR7678786.1"/>
    </source>
</evidence>
<feature type="domain" description="Glycoside hydrolase family 20 catalytic" evidence="3">
    <location>
        <begin position="5"/>
        <end position="70"/>
    </location>
</feature>
<reference evidence="4" key="1">
    <citation type="submission" date="2021-04" db="EMBL/GenBank/DDBJ databases">
        <title>Sequencing of actinobacteria type strains.</title>
        <authorList>
            <person name="Nguyen G.-S."/>
            <person name="Wentzel A."/>
        </authorList>
    </citation>
    <scope>NUCLEOTIDE SEQUENCE</scope>
    <source>
        <strain evidence="4">DSM 42095</strain>
    </source>
</reference>
<sequence length="80" mass="8778">DTPYGLSWAGYVEVRQSYDWDPGGYVKGAPGEAVLGVEAPLWSETLDTSDEVEFMAFPRLPGIAELGWSPASTHGWDPYK</sequence>
<organism evidence="4 5">
    <name type="scientific">Streptomyces daliensis</name>
    <dbReference type="NCBI Taxonomy" id="299421"/>
    <lineage>
        <taxon>Bacteria</taxon>
        <taxon>Bacillati</taxon>
        <taxon>Actinomycetota</taxon>
        <taxon>Actinomycetes</taxon>
        <taxon>Kitasatosporales</taxon>
        <taxon>Streptomycetaceae</taxon>
        <taxon>Streptomyces</taxon>
    </lineage>
</organism>
<dbReference type="EMBL" id="JAGSMN010001846">
    <property type="protein sequence ID" value="MBR7678786.1"/>
    <property type="molecule type" value="Genomic_DNA"/>
</dbReference>
<proteinExistence type="inferred from homology"/>
<name>A0A8T4J2H8_9ACTN</name>
<dbReference type="GO" id="GO:0004563">
    <property type="term" value="F:beta-N-acetylhexosaminidase activity"/>
    <property type="evidence" value="ECO:0007669"/>
    <property type="project" value="InterPro"/>
</dbReference>
<keyword evidence="2" id="KW-0378">Hydrolase</keyword>
<dbReference type="AlphaFoldDB" id="A0A8T4J2H8"/>
<gene>
    <name evidence="4" type="ORF">KDA82_38725</name>
</gene>
<evidence type="ECO:0000256" key="2">
    <source>
        <dbReference type="ARBA" id="ARBA00022801"/>
    </source>
</evidence>
<comment type="similarity">
    <text evidence="1">Belongs to the glycosyl hydrolase 20 family.</text>
</comment>
<dbReference type="InterPro" id="IPR025705">
    <property type="entry name" value="Beta_hexosaminidase_sua/sub"/>
</dbReference>
<feature type="non-terminal residue" evidence="4">
    <location>
        <position position="1"/>
    </location>
</feature>
<dbReference type="Proteomes" id="UP000675554">
    <property type="component" value="Unassembled WGS sequence"/>
</dbReference>
<dbReference type="InterPro" id="IPR015883">
    <property type="entry name" value="Glyco_hydro_20_cat"/>
</dbReference>
<comment type="caution">
    <text evidence="4">The sequence shown here is derived from an EMBL/GenBank/DDBJ whole genome shotgun (WGS) entry which is preliminary data.</text>
</comment>
<dbReference type="Pfam" id="PF00728">
    <property type="entry name" value="Glyco_hydro_20"/>
    <property type="match status" value="1"/>
</dbReference>
<dbReference type="GO" id="GO:0005975">
    <property type="term" value="P:carbohydrate metabolic process"/>
    <property type="evidence" value="ECO:0007669"/>
    <property type="project" value="InterPro"/>
</dbReference>
<evidence type="ECO:0000313" key="5">
    <source>
        <dbReference type="Proteomes" id="UP000675554"/>
    </source>
</evidence>
<accession>A0A8T4J2H8</accession>
<dbReference type="SUPFAM" id="SSF51445">
    <property type="entry name" value="(Trans)glycosidases"/>
    <property type="match status" value="1"/>
</dbReference>